<evidence type="ECO:0000313" key="2">
    <source>
        <dbReference type="Proteomes" id="UP000789860"/>
    </source>
</evidence>
<dbReference type="Proteomes" id="UP000789860">
    <property type="component" value="Unassembled WGS sequence"/>
</dbReference>
<name>A0ACA9MXC7_9GLOM</name>
<feature type="non-terminal residue" evidence="1">
    <location>
        <position position="157"/>
    </location>
</feature>
<reference evidence="1" key="1">
    <citation type="submission" date="2021-06" db="EMBL/GenBank/DDBJ databases">
        <authorList>
            <person name="Kallberg Y."/>
            <person name="Tangrot J."/>
            <person name="Rosling A."/>
        </authorList>
    </citation>
    <scope>NUCLEOTIDE SEQUENCE</scope>
    <source>
        <strain evidence="1">AU212A</strain>
    </source>
</reference>
<keyword evidence="2" id="KW-1185">Reference proteome</keyword>
<protein>
    <submittedName>
        <fullName evidence="1">3254_t:CDS:1</fullName>
    </submittedName>
</protein>
<feature type="non-terminal residue" evidence="1">
    <location>
        <position position="1"/>
    </location>
</feature>
<evidence type="ECO:0000313" key="1">
    <source>
        <dbReference type="EMBL" id="CAG8617868.1"/>
    </source>
</evidence>
<comment type="caution">
    <text evidence="1">The sequence shown here is derived from an EMBL/GenBank/DDBJ whole genome shotgun (WGS) entry which is preliminary data.</text>
</comment>
<sequence>TYYDLKPAQSDFTTVGTCNILVLHKEKNQKCGHEVKPNGETGNFIGHLSNKHRITKEIIKDGQRIESKEVNTINSMFKQVEMKMGKKNKIDQALVEFIVRNSQSFYIVKSKWFKEFIYALNNSYEILSMKYIKQKIHEGYNYSKTLLVERINKEIEF</sequence>
<proteinExistence type="predicted"/>
<accession>A0ACA9MXC7</accession>
<dbReference type="EMBL" id="CAJVPM010017069">
    <property type="protein sequence ID" value="CAG8617868.1"/>
    <property type="molecule type" value="Genomic_DNA"/>
</dbReference>
<gene>
    <name evidence="1" type="ORF">SCALOS_LOCUS7543</name>
</gene>
<organism evidence="1 2">
    <name type="scientific">Scutellospora calospora</name>
    <dbReference type="NCBI Taxonomy" id="85575"/>
    <lineage>
        <taxon>Eukaryota</taxon>
        <taxon>Fungi</taxon>
        <taxon>Fungi incertae sedis</taxon>
        <taxon>Mucoromycota</taxon>
        <taxon>Glomeromycotina</taxon>
        <taxon>Glomeromycetes</taxon>
        <taxon>Diversisporales</taxon>
        <taxon>Gigasporaceae</taxon>
        <taxon>Scutellospora</taxon>
    </lineage>
</organism>